<dbReference type="PANTHER" id="PTHR47959:SF1">
    <property type="entry name" value="ATP-DEPENDENT RNA HELICASE DBPA"/>
    <property type="match status" value="1"/>
</dbReference>
<gene>
    <name evidence="11" type="ORF">CRN84_16200</name>
</gene>
<comment type="caution">
    <text evidence="11">The sequence shown here is derived from an EMBL/GenBank/DDBJ whole genome shotgun (WGS) entry which is preliminary data.</text>
</comment>
<evidence type="ECO:0000256" key="6">
    <source>
        <dbReference type="PROSITE-ProRule" id="PRU00552"/>
    </source>
</evidence>
<dbReference type="SUPFAM" id="SSF52540">
    <property type="entry name" value="P-loop containing nucleoside triphosphate hydrolases"/>
    <property type="match status" value="1"/>
</dbReference>
<dbReference type="PROSITE" id="PS51192">
    <property type="entry name" value="HELICASE_ATP_BIND_1"/>
    <property type="match status" value="1"/>
</dbReference>
<dbReference type="STRING" id="1111728.GCA_000427805_02973"/>
<dbReference type="Gene3D" id="3.30.70.330">
    <property type="match status" value="1"/>
</dbReference>
<evidence type="ECO:0000256" key="1">
    <source>
        <dbReference type="ARBA" id="ARBA00022741"/>
    </source>
</evidence>
<dbReference type="InterPro" id="IPR014014">
    <property type="entry name" value="RNA_helicase_DEAD_Q_motif"/>
</dbReference>
<dbReference type="CDD" id="cd00268">
    <property type="entry name" value="DEADc"/>
    <property type="match status" value="1"/>
</dbReference>
<dbReference type="GO" id="GO:0005524">
    <property type="term" value="F:ATP binding"/>
    <property type="evidence" value="ECO:0007669"/>
    <property type="project" value="UniProtKB-KW"/>
</dbReference>
<dbReference type="PROSITE" id="PS51194">
    <property type="entry name" value="HELICASE_CTER"/>
    <property type="match status" value="1"/>
</dbReference>
<proteinExistence type="inferred from homology"/>
<keyword evidence="3 7" id="KW-0347">Helicase</keyword>
<reference evidence="12" key="1">
    <citation type="submission" date="2017-09" db="EMBL/GenBank/DDBJ databases">
        <title>FDA dAtabase for Regulatory Grade micrObial Sequences (FDA-ARGOS): Supporting development and validation of Infectious Disease Dx tests.</title>
        <authorList>
            <person name="Minogue T."/>
            <person name="Wolcott M."/>
            <person name="Wasieloski L."/>
            <person name="Aguilar W."/>
            <person name="Moore D."/>
            <person name="Tallon L."/>
            <person name="Sadzewicz L."/>
            <person name="Ott S."/>
            <person name="Zhao X."/>
            <person name="Nagaraj S."/>
            <person name="Vavikolanu K."/>
            <person name="Aluvathingal J."/>
            <person name="Nadendla S."/>
            <person name="Sichtig H."/>
        </authorList>
    </citation>
    <scope>NUCLEOTIDE SEQUENCE [LARGE SCALE GENOMIC DNA]</scope>
    <source>
        <strain evidence="12">FDAARGOS_387</strain>
    </source>
</reference>
<dbReference type="PANTHER" id="PTHR47959">
    <property type="entry name" value="ATP-DEPENDENT RNA HELICASE RHLE-RELATED"/>
    <property type="match status" value="1"/>
</dbReference>
<dbReference type="InterPro" id="IPR011545">
    <property type="entry name" value="DEAD/DEAH_box_helicase_dom"/>
</dbReference>
<dbReference type="InterPro" id="IPR050079">
    <property type="entry name" value="DEAD_box_RNA_helicase"/>
</dbReference>
<dbReference type="GO" id="GO:0005829">
    <property type="term" value="C:cytosol"/>
    <property type="evidence" value="ECO:0007669"/>
    <property type="project" value="TreeGrafter"/>
</dbReference>
<dbReference type="Pfam" id="PF00270">
    <property type="entry name" value="DEAD"/>
    <property type="match status" value="1"/>
</dbReference>
<dbReference type="Gene3D" id="3.40.50.300">
    <property type="entry name" value="P-loop containing nucleotide triphosphate hydrolases"/>
    <property type="match status" value="2"/>
</dbReference>
<feature type="domain" description="Helicase C-terminal" evidence="9">
    <location>
        <begin position="246"/>
        <end position="391"/>
    </location>
</feature>
<dbReference type="CDD" id="cd18787">
    <property type="entry name" value="SF2_C_DEAD"/>
    <property type="match status" value="1"/>
</dbReference>
<keyword evidence="12" id="KW-1185">Reference proteome</keyword>
<dbReference type="OrthoDB" id="9805696at2"/>
<dbReference type="InterPro" id="IPR000629">
    <property type="entry name" value="RNA-helicase_DEAD-box_CS"/>
</dbReference>
<dbReference type="GO" id="GO:0003676">
    <property type="term" value="F:nucleic acid binding"/>
    <property type="evidence" value="ECO:0007669"/>
    <property type="project" value="InterPro"/>
</dbReference>
<feature type="domain" description="DEAD-box RNA helicase Q" evidence="10">
    <location>
        <begin position="18"/>
        <end position="46"/>
    </location>
</feature>
<dbReference type="PROSITE" id="PS51195">
    <property type="entry name" value="Q_MOTIF"/>
    <property type="match status" value="1"/>
</dbReference>
<dbReference type="GO" id="GO:0016787">
    <property type="term" value="F:hydrolase activity"/>
    <property type="evidence" value="ECO:0007669"/>
    <property type="project" value="UniProtKB-KW"/>
</dbReference>
<dbReference type="InterPro" id="IPR027417">
    <property type="entry name" value="P-loop_NTPase"/>
</dbReference>
<dbReference type="CDD" id="cd12501">
    <property type="entry name" value="RRM_EcDbpA_like"/>
    <property type="match status" value="1"/>
</dbReference>
<evidence type="ECO:0000256" key="4">
    <source>
        <dbReference type="ARBA" id="ARBA00022840"/>
    </source>
</evidence>
<evidence type="ECO:0000256" key="5">
    <source>
        <dbReference type="ARBA" id="ARBA00038437"/>
    </source>
</evidence>
<comment type="similarity">
    <text evidence="5 7">Belongs to the DEAD box helicase family.</text>
</comment>
<dbReference type="FunFam" id="3.30.70.330:FF:000254">
    <property type="entry name" value="ATP-dependent RNA helicase DbpA"/>
    <property type="match status" value="1"/>
</dbReference>
<dbReference type="Pfam" id="PF00271">
    <property type="entry name" value="Helicase_C"/>
    <property type="match status" value="1"/>
</dbReference>
<evidence type="ECO:0000256" key="7">
    <source>
        <dbReference type="RuleBase" id="RU000492"/>
    </source>
</evidence>
<sequence length="474" mass="52415">MRQPIHFLLKSPPVSTTLSFANLPLPEEQIANLNELGYAQMTPIQSASLPFILQGKDVVAQAKTGSGKTAAFGIGVLAAIQVNVFRTQALILCPTRELADQVSKEIRRLARFTQNIKVLTLCGGQPMGLQVDSLAHPAHIIVGTPGRIQDHLRKGNLTLNDLSILVLDEADRMLDMGFSDEVNDIISQTQESRQTLLFSATYPADIEKMSARVQRSPERISVETADDRVHIEQQFFEVSKNERISLLQKLLSHYQPMSCVIFSNTKRDCQEIADTLSQAGNSVLALHGDLEQRDRERVLVQFANQSCRILVATDVAARGLDIKELPLVINFELPFDPEVYVHRIGRTGRAGLEGMAISFCTVNELQRAHAIEDYLSEPPVWKDPKSMANVEVTTIVSDMLTLNIDGGRKAKMRPGDILGALTGDAGLTAAEVGKIALFDTQAYVAIRRKSAKTALERLRNGKIKGKNYRVWLIK</sequence>
<dbReference type="InterPro" id="IPR012677">
    <property type="entry name" value="Nucleotide-bd_a/b_plait_sf"/>
</dbReference>
<dbReference type="GO" id="GO:0003724">
    <property type="term" value="F:RNA helicase activity"/>
    <property type="evidence" value="ECO:0007669"/>
    <property type="project" value="InterPro"/>
</dbReference>
<dbReference type="EMBL" id="PDDX01000001">
    <property type="protein sequence ID" value="PHI30768.1"/>
    <property type="molecule type" value="Genomic_DNA"/>
</dbReference>
<evidence type="ECO:0000313" key="12">
    <source>
        <dbReference type="Proteomes" id="UP000224974"/>
    </source>
</evidence>
<dbReference type="SMART" id="SM00487">
    <property type="entry name" value="DEXDc"/>
    <property type="match status" value="1"/>
</dbReference>
<name>A0A2C6DKD0_9GAMM</name>
<keyword evidence="1 7" id="KW-0547">Nucleotide-binding</keyword>
<dbReference type="RefSeq" id="WP_051323375.1">
    <property type="nucleotide sequence ID" value="NZ_PDDX01000001.1"/>
</dbReference>
<feature type="domain" description="Helicase ATP-binding" evidence="8">
    <location>
        <begin position="49"/>
        <end position="220"/>
    </location>
</feature>
<protein>
    <submittedName>
        <fullName evidence="11">ATP-dependent RNA helicase DbpA</fullName>
    </submittedName>
</protein>
<dbReference type="PROSITE" id="PS00039">
    <property type="entry name" value="DEAD_ATP_HELICASE"/>
    <property type="match status" value="1"/>
</dbReference>
<keyword evidence="4 7" id="KW-0067">ATP-binding</keyword>
<evidence type="ECO:0000259" key="10">
    <source>
        <dbReference type="PROSITE" id="PS51195"/>
    </source>
</evidence>
<evidence type="ECO:0000259" key="9">
    <source>
        <dbReference type="PROSITE" id="PS51194"/>
    </source>
</evidence>
<dbReference type="Pfam" id="PF03880">
    <property type="entry name" value="DbpA"/>
    <property type="match status" value="1"/>
</dbReference>
<accession>A0A2C6DKD0</accession>
<evidence type="ECO:0000313" key="11">
    <source>
        <dbReference type="EMBL" id="PHI30768.1"/>
    </source>
</evidence>
<keyword evidence="2 7" id="KW-0378">Hydrolase</keyword>
<dbReference type="AlphaFoldDB" id="A0A2C6DKD0"/>
<evidence type="ECO:0000256" key="3">
    <source>
        <dbReference type="ARBA" id="ARBA00022806"/>
    </source>
</evidence>
<dbReference type="InterPro" id="IPR001650">
    <property type="entry name" value="Helicase_C-like"/>
</dbReference>
<organism evidence="11 12">
    <name type="scientific">Budvicia aquatica</name>
    <dbReference type="NCBI Taxonomy" id="82979"/>
    <lineage>
        <taxon>Bacteria</taxon>
        <taxon>Pseudomonadati</taxon>
        <taxon>Pseudomonadota</taxon>
        <taxon>Gammaproteobacteria</taxon>
        <taxon>Enterobacterales</taxon>
        <taxon>Budviciaceae</taxon>
        <taxon>Budvicia</taxon>
    </lineage>
</organism>
<feature type="short sequence motif" description="Q motif" evidence="6">
    <location>
        <begin position="18"/>
        <end position="46"/>
    </location>
</feature>
<evidence type="ECO:0000259" key="8">
    <source>
        <dbReference type="PROSITE" id="PS51192"/>
    </source>
</evidence>
<dbReference type="NCBIfam" id="NF008744">
    <property type="entry name" value="PRK11776.1"/>
    <property type="match status" value="1"/>
</dbReference>
<dbReference type="InterPro" id="IPR014001">
    <property type="entry name" value="Helicase_ATP-bd"/>
</dbReference>
<evidence type="ECO:0000256" key="2">
    <source>
        <dbReference type="ARBA" id="ARBA00022801"/>
    </source>
</evidence>
<dbReference type="SMART" id="SM00490">
    <property type="entry name" value="HELICc"/>
    <property type="match status" value="1"/>
</dbReference>
<dbReference type="InterPro" id="IPR005580">
    <property type="entry name" value="DbpA/CsdA_RNA-bd_dom"/>
</dbReference>
<dbReference type="InterPro" id="IPR044742">
    <property type="entry name" value="DEAD/DEAH_RhlB"/>
</dbReference>
<dbReference type="Proteomes" id="UP000224974">
    <property type="component" value="Unassembled WGS sequence"/>
</dbReference>